<organism evidence="6 7">
    <name type="scientific">Bacteroides cellulosilyticus</name>
    <dbReference type="NCBI Taxonomy" id="246787"/>
    <lineage>
        <taxon>Bacteria</taxon>
        <taxon>Pseudomonadati</taxon>
        <taxon>Bacteroidota</taxon>
        <taxon>Bacteroidia</taxon>
        <taxon>Bacteroidales</taxon>
        <taxon>Bacteroidaceae</taxon>
        <taxon>Bacteroides</taxon>
    </lineage>
</organism>
<dbReference type="PRINTS" id="PR00032">
    <property type="entry name" value="HTHARAC"/>
</dbReference>
<dbReference type="InterPro" id="IPR020449">
    <property type="entry name" value="Tscrpt_reg_AraC-type_HTH"/>
</dbReference>
<dbReference type="Gene3D" id="2.60.120.10">
    <property type="entry name" value="Jelly Rolls"/>
    <property type="match status" value="1"/>
</dbReference>
<dbReference type="PROSITE" id="PS01124">
    <property type="entry name" value="HTH_ARAC_FAMILY_2"/>
    <property type="match status" value="1"/>
</dbReference>
<dbReference type="InterPro" id="IPR011051">
    <property type="entry name" value="RmlC_Cupin_sf"/>
</dbReference>
<evidence type="ECO:0000256" key="1">
    <source>
        <dbReference type="ARBA" id="ARBA00023015"/>
    </source>
</evidence>
<dbReference type="GO" id="GO:0043565">
    <property type="term" value="F:sequence-specific DNA binding"/>
    <property type="evidence" value="ECO:0007669"/>
    <property type="project" value="InterPro"/>
</dbReference>
<evidence type="ECO:0000313" key="7">
    <source>
        <dbReference type="Proteomes" id="UP000061809"/>
    </source>
</evidence>
<dbReference type="AlphaFoldDB" id="A0A0P0GQQ1"/>
<dbReference type="Gene3D" id="1.10.10.60">
    <property type="entry name" value="Homeodomain-like"/>
    <property type="match status" value="2"/>
</dbReference>
<dbReference type="SMART" id="SM00342">
    <property type="entry name" value="HTH_ARAC"/>
    <property type="match status" value="1"/>
</dbReference>
<dbReference type="PATRIC" id="fig|246787.4.peg.5673"/>
<dbReference type="InterPro" id="IPR018062">
    <property type="entry name" value="HTH_AraC-typ_CS"/>
</dbReference>
<evidence type="ECO:0000256" key="3">
    <source>
        <dbReference type="ARBA" id="ARBA00023163"/>
    </source>
</evidence>
<dbReference type="EMBL" id="CP012801">
    <property type="protein sequence ID" value="ALJ62696.1"/>
    <property type="molecule type" value="Genomic_DNA"/>
</dbReference>
<dbReference type="PROSITE" id="PS00041">
    <property type="entry name" value="HTH_ARAC_FAMILY_1"/>
    <property type="match status" value="1"/>
</dbReference>
<evidence type="ECO:0000313" key="6">
    <source>
        <dbReference type="EMBL" id="ALJ62696.1"/>
    </source>
</evidence>
<dbReference type="SUPFAM" id="SSF46689">
    <property type="entry name" value="Homeodomain-like"/>
    <property type="match status" value="2"/>
</dbReference>
<protein>
    <submittedName>
        <fullName evidence="6">Regulatory protein PchR</fullName>
    </submittedName>
</protein>
<dbReference type="RefSeq" id="WP_029428051.1">
    <property type="nucleotide sequence ID" value="NZ_CP012801.1"/>
</dbReference>
<feature type="domain" description="HTH araC/xylS-type" evidence="5">
    <location>
        <begin position="175"/>
        <end position="273"/>
    </location>
</feature>
<dbReference type="InterPro" id="IPR018060">
    <property type="entry name" value="HTH_AraC"/>
</dbReference>
<sequence>MPQSERRSFTFENVHLAPDEQIGLHQQSTWELSYVIVGSGMRLIGDMTEPFLGGEVVMIPPEISHCWYFEGDDTDAQGRIANITVTFDNDFLDRCSGTFPELCGHIDKLKKKYDAVKFDKEKSEAIIDLLEEMCNQSEAEKVASMIKLILIMADSGSEHVVGKYQRIDKETKRMNQIQTYIICNAKRDITLDDVARYVGMNRASFCIFFKKATGKTFVTYLNEYRIGLACQLLKQKRMTVSEICYNVGFNNVPYFNRTFKRHKGVSPCEYKQGGKADANEKKNTGIIGKSP</sequence>
<dbReference type="PANTHER" id="PTHR43280">
    <property type="entry name" value="ARAC-FAMILY TRANSCRIPTIONAL REGULATOR"/>
    <property type="match status" value="1"/>
</dbReference>
<keyword evidence="2" id="KW-0238">DNA-binding</keyword>
<evidence type="ECO:0000256" key="2">
    <source>
        <dbReference type="ARBA" id="ARBA00023125"/>
    </source>
</evidence>
<dbReference type="InterPro" id="IPR014710">
    <property type="entry name" value="RmlC-like_jellyroll"/>
</dbReference>
<feature type="compositionally biased region" description="Basic and acidic residues" evidence="4">
    <location>
        <begin position="272"/>
        <end position="283"/>
    </location>
</feature>
<gene>
    <name evidence="6" type="primary">pchR_2</name>
    <name evidence="6" type="ORF">BcellWH2_05498</name>
</gene>
<reference evidence="6 7" key="1">
    <citation type="journal article" date="2015" name="Science">
        <title>Genetic determinants of in vivo fitness and diet responsiveness in multiple human gut Bacteroides.</title>
        <authorList>
            <person name="Wu M."/>
            <person name="McNulty N.P."/>
            <person name="Rodionov D.A."/>
            <person name="Khoroshkin M.S."/>
            <person name="Griffin N.W."/>
            <person name="Cheng J."/>
            <person name="Latreille P."/>
            <person name="Kerstetter R.A."/>
            <person name="Terrapon N."/>
            <person name="Henrissat B."/>
            <person name="Osterman A.L."/>
            <person name="Gordon J.I."/>
        </authorList>
    </citation>
    <scope>NUCLEOTIDE SEQUENCE [LARGE SCALE GENOMIC DNA]</scope>
    <source>
        <strain evidence="6 7">WH2</strain>
    </source>
</reference>
<feature type="region of interest" description="Disordered" evidence="4">
    <location>
        <begin position="272"/>
        <end position="291"/>
    </location>
</feature>
<name>A0A0P0GQQ1_9BACE</name>
<dbReference type="KEGG" id="bcel:BcellWH2_05498"/>
<dbReference type="Proteomes" id="UP000061809">
    <property type="component" value="Chromosome"/>
</dbReference>
<evidence type="ECO:0000259" key="5">
    <source>
        <dbReference type="PROSITE" id="PS01124"/>
    </source>
</evidence>
<dbReference type="InterPro" id="IPR009057">
    <property type="entry name" value="Homeodomain-like_sf"/>
</dbReference>
<dbReference type="GO" id="GO:0003700">
    <property type="term" value="F:DNA-binding transcription factor activity"/>
    <property type="evidence" value="ECO:0007669"/>
    <property type="project" value="InterPro"/>
</dbReference>
<dbReference type="Pfam" id="PF12833">
    <property type="entry name" value="HTH_18"/>
    <property type="match status" value="1"/>
</dbReference>
<keyword evidence="1" id="KW-0805">Transcription regulation</keyword>
<keyword evidence="3" id="KW-0804">Transcription</keyword>
<evidence type="ECO:0000256" key="4">
    <source>
        <dbReference type="SAM" id="MobiDB-lite"/>
    </source>
</evidence>
<accession>A0A0P0GQQ1</accession>
<dbReference type="PANTHER" id="PTHR43280:SF2">
    <property type="entry name" value="HTH-TYPE TRANSCRIPTIONAL REGULATOR EXSA"/>
    <property type="match status" value="1"/>
</dbReference>
<proteinExistence type="predicted"/>
<dbReference type="SUPFAM" id="SSF51182">
    <property type="entry name" value="RmlC-like cupins"/>
    <property type="match status" value="1"/>
</dbReference>